<dbReference type="Gene3D" id="3.40.50.720">
    <property type="entry name" value="NAD(P)-binding Rossmann-like Domain"/>
    <property type="match status" value="1"/>
</dbReference>
<name>A0ABM6NAG8_PSEO7</name>
<organism evidence="1 2">
    <name type="scientific">Pseudoalteromonas piscicida</name>
    <dbReference type="NCBI Taxonomy" id="43662"/>
    <lineage>
        <taxon>Bacteria</taxon>
        <taxon>Pseudomonadati</taxon>
        <taxon>Pseudomonadota</taxon>
        <taxon>Gammaproteobacteria</taxon>
        <taxon>Alteromonadales</taxon>
        <taxon>Pseudoalteromonadaceae</taxon>
        <taxon>Pseudoalteromonas</taxon>
    </lineage>
</organism>
<evidence type="ECO:0000313" key="1">
    <source>
        <dbReference type="EMBL" id="ATD05810.1"/>
    </source>
</evidence>
<proteinExistence type="predicted"/>
<accession>A0ABM6NAG8</accession>
<dbReference type="Proteomes" id="UP000016521">
    <property type="component" value="Chromosome I"/>
</dbReference>
<protein>
    <submittedName>
        <fullName evidence="1">Uncharacterized protein</fullName>
    </submittedName>
</protein>
<dbReference type="RefSeq" id="WP_019647278.1">
    <property type="nucleotide sequence ID" value="NZ_CP011924.1"/>
</dbReference>
<sequence length="440" mass="50575">MKIALYGVNTVTEQLTSTLADEHELIYACTSGQEQFESHPTLSLPELVQTEIDRIIICSMFVDEIAHDLVKHGIDLEKIYFYNQMQSIIVACKDVIIPTVRKDKVLYAVFDLSRNVATFDCCCFAIQAELYREEHQYDSIHFVIQPKRSSDPDSLSFTTSHELDDVEWRLNHIVIPVFEALPACSGVSKMSYRQQAVEMLQHQPHVFPESFRETHRGIHLKIEQVLKYKRAGIDTARFRPHAHAEALVDSFVQDRNIGGKKLLVITLREYPLHEHRNSPVEEWAEFTKRVDSEEFHIIVVRDTSKACEALPECLSHCDTLPLASIDMHVRFALYRRAHINMSINGGTSYTYFFTENVNSIMFIPTSREHFSNSVKNVATGGYFFGEQPEFRAHENQVVIWHSGTTETINGAFLKLHRQIQTGELQDFSDLYDDPADMEQS</sequence>
<keyword evidence="2" id="KW-1185">Reference proteome</keyword>
<evidence type="ECO:0000313" key="2">
    <source>
        <dbReference type="Proteomes" id="UP000016521"/>
    </source>
</evidence>
<gene>
    <name evidence="1" type="ORF">PPIS_a0533</name>
</gene>
<reference evidence="1 2" key="1">
    <citation type="submission" date="2015-06" db="EMBL/GenBank/DDBJ databases">
        <authorList>
            <person name="Xie B.-B."/>
            <person name="Rong J.-C."/>
            <person name="Qin Q.-L."/>
            <person name="Zhang Y.-Z."/>
        </authorList>
    </citation>
    <scope>NUCLEOTIDE SEQUENCE [LARGE SCALE GENOMIC DNA]</scope>
    <source>
        <strain evidence="1 2">JCM 20779</strain>
    </source>
</reference>
<dbReference type="EMBL" id="CP011924">
    <property type="protein sequence ID" value="ATD05810.1"/>
    <property type="molecule type" value="Genomic_DNA"/>
</dbReference>